<dbReference type="EMBL" id="CAJNOJ010000475">
    <property type="protein sequence ID" value="CAF1460864.1"/>
    <property type="molecule type" value="Genomic_DNA"/>
</dbReference>
<dbReference type="Proteomes" id="UP000663828">
    <property type="component" value="Unassembled WGS sequence"/>
</dbReference>
<evidence type="ECO:0000256" key="1">
    <source>
        <dbReference type="SAM" id="Phobius"/>
    </source>
</evidence>
<dbReference type="EMBL" id="CAJNOR010001812">
    <property type="protein sequence ID" value="CAF1203017.1"/>
    <property type="molecule type" value="Genomic_DNA"/>
</dbReference>
<accession>A0A814WJ02</accession>
<keyword evidence="1" id="KW-0472">Membrane</keyword>
<feature type="transmembrane region" description="Helical" evidence="1">
    <location>
        <begin position="459"/>
        <end position="478"/>
    </location>
</feature>
<gene>
    <name evidence="3" type="ORF">EDS130_LOCUS40146</name>
    <name evidence="2" type="ORF">XAT740_LOCUS23783</name>
</gene>
<name>A0A814WJ02_ADIRI</name>
<feature type="transmembrane region" description="Helical" evidence="1">
    <location>
        <begin position="800"/>
        <end position="821"/>
    </location>
</feature>
<protein>
    <submittedName>
        <fullName evidence="2">Uncharacterized protein</fullName>
    </submittedName>
</protein>
<dbReference type="AlphaFoldDB" id="A0A814WJ02"/>
<comment type="caution">
    <text evidence="2">The sequence shown here is derived from an EMBL/GenBank/DDBJ whole genome shotgun (WGS) entry which is preliminary data.</text>
</comment>
<evidence type="ECO:0000313" key="3">
    <source>
        <dbReference type="EMBL" id="CAF1460864.1"/>
    </source>
</evidence>
<organism evidence="2 4">
    <name type="scientific">Adineta ricciae</name>
    <name type="common">Rotifer</name>
    <dbReference type="NCBI Taxonomy" id="249248"/>
    <lineage>
        <taxon>Eukaryota</taxon>
        <taxon>Metazoa</taxon>
        <taxon>Spiralia</taxon>
        <taxon>Gnathifera</taxon>
        <taxon>Rotifera</taxon>
        <taxon>Eurotatoria</taxon>
        <taxon>Bdelloidea</taxon>
        <taxon>Adinetida</taxon>
        <taxon>Adinetidae</taxon>
        <taxon>Adineta</taxon>
    </lineage>
</organism>
<reference evidence="2" key="1">
    <citation type="submission" date="2021-02" db="EMBL/GenBank/DDBJ databases">
        <authorList>
            <person name="Nowell W R."/>
        </authorList>
    </citation>
    <scope>NUCLEOTIDE SEQUENCE</scope>
</reference>
<feature type="transmembrane region" description="Helical" evidence="1">
    <location>
        <begin position="1183"/>
        <end position="1202"/>
    </location>
</feature>
<dbReference type="Proteomes" id="UP000663852">
    <property type="component" value="Unassembled WGS sequence"/>
</dbReference>
<evidence type="ECO:0000313" key="2">
    <source>
        <dbReference type="EMBL" id="CAF1203017.1"/>
    </source>
</evidence>
<evidence type="ECO:0000313" key="4">
    <source>
        <dbReference type="Proteomes" id="UP000663828"/>
    </source>
</evidence>
<feature type="transmembrane region" description="Helical" evidence="1">
    <location>
        <begin position="387"/>
        <end position="408"/>
    </location>
</feature>
<feature type="transmembrane region" description="Helical" evidence="1">
    <location>
        <begin position="40"/>
        <end position="59"/>
    </location>
</feature>
<sequence length="1217" mass="139999">MFSLKNYLVNLNLFSSLDQHNNEQRDDHQQHRWNTIWTRLYLILLIITLFSIGLVLFLINETILIVNSNPTKEQFHTLPPNAKCSCSQISISYGKFTTLEANFHQICSSDFVTDRWIQTISFGANSTYFFSQDFRTFGSAQFQALAAFCRLSKLNIEQSISFFYSSMFFTPEVVSKNILQSQTQLSINEIRSRAPNSFNSQLAIINRMINANKIFSALPMSRFYYYEIDQNTAQILVISIRYVQKDGLSCACDVAVCQMIPSGIYDAFDKSRPTYANSVQWSFPGMSAGCYPVDSILVSTLECFYDQNCVNKLISFYSTNETFKAMDIFDQTIYNINSTVQEMIDNLIIENWTVDISYEKYFSECSPSFCTYFKIFRRSFVSIMTKLISLLASLTLGLRLIILFGIQLHRYLRRSVQRPKSSLRIRFYRLKESIQRKLIEFNMFKHNPSSDRQVRYQRYASRIYTILILIFMVIFIIYNTTKTSIQLKTIVNPTQSEYVELEQRHSQTFSCSCSSISMPYSTIITIQPEYHQICSSFWISTEWINYILQSKPSTVSIYNYDYRMHVPRQLSALAMFCQQAKQTINEASKIFLQTEFVNSQVISPRIFSSQINSLMEDWKYITTNTFLRTIQLVRTTTYGNHLSNQFNSILTVVGSSAVSSRKSITYDECNCALSPSCHMNSTLYNFDASTNTKTECYTVPNFFFGCYPIEALFLSTLECFYNMTCILKTDDCLSSTILNRTYFVYVPLQTTLKMPNETIEMIINRLMVDKWTFNVSFSSYYDNCAPSSCSYQYEDHNNRYVIITTIIFIYGSLSLAFKLIILTGLHFTDMIIETGISGLSLSRSLKRIFTCHTEQQIIHRLHFILVVTTLSILYMYSAFNSQITTIKFQKPSLSTYDGLMRKYHDTIECPCSQISIKYKIVLNNTPRFHEICSSDFVSEDISSYFFYTNLSSFRILPDDFIYSATGQFQILASLCRLSKETVENFLIQLASTDFISTRLLSSTALDENIQKAIDDFRTTASKIFVNTLSLIREIIGANMILNFFSSNWVPHGPSKMLNGWAMHHTPRNYNGCSCALSSKCVSSSRGMLAGCYPLESILQSTMACFYNKTCINQLSYIGRLNVSALISSHFPLNTTVESIVNELMIEELISNISYDSYFNECAPSSCTYSYVDNNHVIEGITRLIGLYGGLIIICRLFAVIIVKHILFVTQRIIPTTD</sequence>
<keyword evidence="4" id="KW-1185">Reference proteome</keyword>
<dbReference type="OrthoDB" id="10024836at2759"/>
<keyword evidence="1" id="KW-0812">Transmembrane</keyword>
<feature type="transmembrane region" description="Helical" evidence="1">
    <location>
        <begin position="861"/>
        <end position="879"/>
    </location>
</feature>
<keyword evidence="1" id="KW-1133">Transmembrane helix</keyword>
<proteinExistence type="predicted"/>